<proteinExistence type="predicted"/>
<reference evidence="1" key="1">
    <citation type="submission" date="2013-11" db="EMBL/GenBank/DDBJ databases">
        <title>Genome sequence of the fusiform rust pathogen reveals effectors for host alternation and coevolution with pine.</title>
        <authorList>
            <consortium name="DOE Joint Genome Institute"/>
            <person name="Smith K."/>
            <person name="Pendleton A."/>
            <person name="Kubisiak T."/>
            <person name="Anderson C."/>
            <person name="Salamov A."/>
            <person name="Aerts A."/>
            <person name="Riley R."/>
            <person name="Clum A."/>
            <person name="Lindquist E."/>
            <person name="Ence D."/>
            <person name="Campbell M."/>
            <person name="Kronenberg Z."/>
            <person name="Feau N."/>
            <person name="Dhillon B."/>
            <person name="Hamelin R."/>
            <person name="Burleigh J."/>
            <person name="Smith J."/>
            <person name="Yandell M."/>
            <person name="Nelson C."/>
            <person name="Grigoriev I."/>
            <person name="Davis J."/>
        </authorList>
    </citation>
    <scope>NUCLEOTIDE SEQUENCE</scope>
    <source>
        <strain evidence="1">G11</strain>
    </source>
</reference>
<gene>
    <name evidence="1" type="ORF">CROQUDRAFT_662149</name>
</gene>
<dbReference type="Proteomes" id="UP000886653">
    <property type="component" value="Unassembled WGS sequence"/>
</dbReference>
<protein>
    <submittedName>
        <fullName evidence="1">Uncharacterized protein</fullName>
    </submittedName>
</protein>
<comment type="caution">
    <text evidence="1">The sequence shown here is derived from an EMBL/GenBank/DDBJ whole genome shotgun (WGS) entry which is preliminary data.</text>
</comment>
<evidence type="ECO:0000313" key="2">
    <source>
        <dbReference type="Proteomes" id="UP000886653"/>
    </source>
</evidence>
<accession>A0A9P6NA22</accession>
<dbReference type="AlphaFoldDB" id="A0A9P6NA22"/>
<keyword evidence="2" id="KW-1185">Reference proteome</keyword>
<organism evidence="1 2">
    <name type="scientific">Cronartium quercuum f. sp. fusiforme G11</name>
    <dbReference type="NCBI Taxonomy" id="708437"/>
    <lineage>
        <taxon>Eukaryota</taxon>
        <taxon>Fungi</taxon>
        <taxon>Dikarya</taxon>
        <taxon>Basidiomycota</taxon>
        <taxon>Pucciniomycotina</taxon>
        <taxon>Pucciniomycetes</taxon>
        <taxon>Pucciniales</taxon>
        <taxon>Coleosporiaceae</taxon>
        <taxon>Cronartium</taxon>
    </lineage>
</organism>
<dbReference type="EMBL" id="MU167339">
    <property type="protein sequence ID" value="KAG0142755.1"/>
    <property type="molecule type" value="Genomic_DNA"/>
</dbReference>
<name>A0A9P6NA22_9BASI</name>
<sequence length="100" mass="11497">MTYLLHKVLSVCRNKKSKRYQDEKKFGSEISTISSSEPIFERFVIDTTTLGDHLAWDLSDSSHTKAHYVKLSSRPSSAHYRTLQTQNTCFTFSSNHSCTF</sequence>
<evidence type="ECO:0000313" key="1">
    <source>
        <dbReference type="EMBL" id="KAG0142755.1"/>
    </source>
</evidence>